<dbReference type="Pfam" id="PF10979">
    <property type="entry name" value="DUF2786"/>
    <property type="match status" value="1"/>
</dbReference>
<sequence length="325" mass="36103">MSTTTQERTRPFEWFRSLGSRGRRAFVGAFGGYGLDSYDFQVLPLGMVAITAYFGLTKPEAGLLTTVTLVVSAIAAENETYAPATVHPRWQQQLAETGASTWWDPSRPWITQWADREHLTQVETLAHAIALLAHVLRLTRLPMILPLPGTAHASAVSNVGVDHKVLARVRALLAKAESTPYPHEAESLTAKAQELMNRHAFSRALLDVAPQSATSQRIWLDTPYLSAKYQLVNVIADANRARAVFYRDLGLVAMVGEELDLDIIELLTTSLLVQATRAMAAQTSRTRSFRHAFLMAYAERIGERLRSGPPSDDRLFVRRRLIAKA</sequence>
<protein>
    <submittedName>
        <fullName evidence="2">DUF2786 domain-containing protein</fullName>
    </submittedName>
</protein>
<evidence type="ECO:0000313" key="2">
    <source>
        <dbReference type="EMBL" id="MFD1048468.1"/>
    </source>
</evidence>
<name>A0ABW3MCV7_9PSEU</name>
<proteinExistence type="predicted"/>
<keyword evidence="3" id="KW-1185">Reference proteome</keyword>
<organism evidence="2 3">
    <name type="scientific">Kibdelosporangium lantanae</name>
    <dbReference type="NCBI Taxonomy" id="1497396"/>
    <lineage>
        <taxon>Bacteria</taxon>
        <taxon>Bacillati</taxon>
        <taxon>Actinomycetota</taxon>
        <taxon>Actinomycetes</taxon>
        <taxon>Pseudonocardiales</taxon>
        <taxon>Pseudonocardiaceae</taxon>
        <taxon>Kibdelosporangium</taxon>
    </lineage>
</organism>
<dbReference type="InterPro" id="IPR036259">
    <property type="entry name" value="MFS_trans_sf"/>
</dbReference>
<dbReference type="InterPro" id="IPR024498">
    <property type="entry name" value="DUF2786"/>
</dbReference>
<evidence type="ECO:0000313" key="3">
    <source>
        <dbReference type="Proteomes" id="UP001597045"/>
    </source>
</evidence>
<dbReference type="Proteomes" id="UP001597045">
    <property type="component" value="Unassembled WGS sequence"/>
</dbReference>
<feature type="non-terminal residue" evidence="2">
    <location>
        <position position="325"/>
    </location>
</feature>
<reference evidence="3" key="1">
    <citation type="journal article" date="2019" name="Int. J. Syst. Evol. Microbiol.">
        <title>The Global Catalogue of Microorganisms (GCM) 10K type strain sequencing project: providing services to taxonomists for standard genome sequencing and annotation.</title>
        <authorList>
            <consortium name="The Broad Institute Genomics Platform"/>
            <consortium name="The Broad Institute Genome Sequencing Center for Infectious Disease"/>
            <person name="Wu L."/>
            <person name="Ma J."/>
        </authorList>
    </citation>
    <scope>NUCLEOTIDE SEQUENCE [LARGE SCALE GENOMIC DNA]</scope>
    <source>
        <strain evidence="3">JCM 31486</strain>
    </source>
</reference>
<feature type="domain" description="DUF2786" evidence="1">
    <location>
        <begin position="164"/>
        <end position="202"/>
    </location>
</feature>
<gene>
    <name evidence="2" type="ORF">ACFQ1S_24520</name>
</gene>
<dbReference type="EMBL" id="JBHTIS010001610">
    <property type="protein sequence ID" value="MFD1048468.1"/>
    <property type="molecule type" value="Genomic_DNA"/>
</dbReference>
<evidence type="ECO:0000259" key="1">
    <source>
        <dbReference type="Pfam" id="PF10979"/>
    </source>
</evidence>
<accession>A0ABW3MCV7</accession>
<comment type="caution">
    <text evidence="2">The sequence shown here is derived from an EMBL/GenBank/DDBJ whole genome shotgun (WGS) entry which is preliminary data.</text>
</comment>
<dbReference type="SUPFAM" id="SSF103473">
    <property type="entry name" value="MFS general substrate transporter"/>
    <property type="match status" value="1"/>
</dbReference>